<name>A0A174SV23_9FIRM</name>
<sequence length="32" mass="3795">MFPNRDIDIYTAAKNTPEREKEFVLSVKIKKL</sequence>
<organism evidence="1 2">
    <name type="scientific">Blautia obeum</name>
    <dbReference type="NCBI Taxonomy" id="40520"/>
    <lineage>
        <taxon>Bacteria</taxon>
        <taxon>Bacillati</taxon>
        <taxon>Bacillota</taxon>
        <taxon>Clostridia</taxon>
        <taxon>Lachnospirales</taxon>
        <taxon>Lachnospiraceae</taxon>
        <taxon>Blautia</taxon>
    </lineage>
</organism>
<evidence type="ECO:0000313" key="2">
    <source>
        <dbReference type="Proteomes" id="UP000095413"/>
    </source>
</evidence>
<protein>
    <submittedName>
        <fullName evidence="1">Uncharacterized protein</fullName>
    </submittedName>
</protein>
<accession>A0A174SV23</accession>
<dbReference type="Proteomes" id="UP000095413">
    <property type="component" value="Unassembled WGS sequence"/>
</dbReference>
<dbReference type="AlphaFoldDB" id="A0A174SV23"/>
<evidence type="ECO:0000313" key="1">
    <source>
        <dbReference type="EMBL" id="CUP99528.1"/>
    </source>
</evidence>
<gene>
    <name evidence="1" type="ORF">ERS852533_03340</name>
</gene>
<proteinExistence type="predicted"/>
<reference evidence="1 2" key="1">
    <citation type="submission" date="2015-09" db="EMBL/GenBank/DDBJ databases">
        <authorList>
            <consortium name="Pathogen Informatics"/>
        </authorList>
    </citation>
    <scope>NUCLEOTIDE SEQUENCE [LARGE SCALE GENOMIC DNA]</scope>
    <source>
        <strain evidence="1 2">2789STDY5834921</strain>
    </source>
</reference>
<dbReference type="EMBL" id="CZBA01000028">
    <property type="protein sequence ID" value="CUP99528.1"/>
    <property type="molecule type" value="Genomic_DNA"/>
</dbReference>